<protein>
    <submittedName>
        <fullName evidence="1">Uncharacterized protein</fullName>
    </submittedName>
</protein>
<sequence>MAGTLARIGSIFTRYPSVHHPENNPELVCNSGFQARAHMQSAGKTRLWIGPWKQDGIEIGRGRTLSVAFPVPIEVGVLLSRDFDVHQELTFLLLLILKLE</sequence>
<dbReference type="EMBL" id="CM042889">
    <property type="protein sequence ID" value="KAI4318549.1"/>
    <property type="molecule type" value="Genomic_DNA"/>
</dbReference>
<proteinExistence type="predicted"/>
<organism evidence="1 2">
    <name type="scientific">Melastoma candidum</name>
    <dbReference type="NCBI Taxonomy" id="119954"/>
    <lineage>
        <taxon>Eukaryota</taxon>
        <taxon>Viridiplantae</taxon>
        <taxon>Streptophyta</taxon>
        <taxon>Embryophyta</taxon>
        <taxon>Tracheophyta</taxon>
        <taxon>Spermatophyta</taxon>
        <taxon>Magnoliopsida</taxon>
        <taxon>eudicotyledons</taxon>
        <taxon>Gunneridae</taxon>
        <taxon>Pentapetalae</taxon>
        <taxon>rosids</taxon>
        <taxon>malvids</taxon>
        <taxon>Myrtales</taxon>
        <taxon>Melastomataceae</taxon>
        <taxon>Melastomatoideae</taxon>
        <taxon>Melastomateae</taxon>
        <taxon>Melastoma</taxon>
    </lineage>
</organism>
<evidence type="ECO:0000313" key="2">
    <source>
        <dbReference type="Proteomes" id="UP001057402"/>
    </source>
</evidence>
<keyword evidence="2" id="KW-1185">Reference proteome</keyword>
<comment type="caution">
    <text evidence="1">The sequence shown here is derived from an EMBL/GenBank/DDBJ whole genome shotgun (WGS) entry which is preliminary data.</text>
</comment>
<evidence type="ECO:0000313" key="1">
    <source>
        <dbReference type="EMBL" id="KAI4318549.1"/>
    </source>
</evidence>
<gene>
    <name evidence="1" type="ORF">MLD38_032239</name>
</gene>
<dbReference type="Proteomes" id="UP001057402">
    <property type="component" value="Chromosome 10"/>
</dbReference>
<name>A0ACB9M5G4_9MYRT</name>
<accession>A0ACB9M5G4</accession>
<reference evidence="2" key="1">
    <citation type="journal article" date="2023" name="Front. Plant Sci.">
        <title>Chromosomal-level genome assembly of Melastoma candidum provides insights into trichome evolution.</title>
        <authorList>
            <person name="Zhong Y."/>
            <person name="Wu W."/>
            <person name="Sun C."/>
            <person name="Zou P."/>
            <person name="Liu Y."/>
            <person name="Dai S."/>
            <person name="Zhou R."/>
        </authorList>
    </citation>
    <scope>NUCLEOTIDE SEQUENCE [LARGE SCALE GENOMIC DNA]</scope>
</reference>